<dbReference type="SMART" id="SM00248">
    <property type="entry name" value="ANK"/>
    <property type="match status" value="2"/>
</dbReference>
<evidence type="ECO:0000313" key="2">
    <source>
        <dbReference type="Proteomes" id="UP000320333"/>
    </source>
</evidence>
<reference evidence="1 2" key="1">
    <citation type="journal article" date="2019" name="Sci. Rep.">
        <title>Comparative genomics of chytrid fungi reveal insights into the obligate biotrophic and pathogenic lifestyle of Synchytrium endobioticum.</title>
        <authorList>
            <person name="van de Vossenberg B.T.L.H."/>
            <person name="Warris S."/>
            <person name="Nguyen H.D.T."/>
            <person name="van Gent-Pelzer M.P.E."/>
            <person name="Joly D.L."/>
            <person name="van de Geest H.C."/>
            <person name="Bonants P.J.M."/>
            <person name="Smith D.S."/>
            <person name="Levesque C.A."/>
            <person name="van der Lee T.A.J."/>
        </authorList>
    </citation>
    <scope>NUCLEOTIDE SEQUENCE [LARGE SCALE GENOMIC DNA]</scope>
    <source>
        <strain evidence="1 2">CBS 675.73</strain>
    </source>
</reference>
<dbReference type="Pfam" id="PF12796">
    <property type="entry name" value="Ank_2"/>
    <property type="match status" value="1"/>
</dbReference>
<dbReference type="Gene3D" id="1.25.40.20">
    <property type="entry name" value="Ankyrin repeat-containing domain"/>
    <property type="match status" value="1"/>
</dbReference>
<dbReference type="SUPFAM" id="SSF48403">
    <property type="entry name" value="Ankyrin repeat"/>
    <property type="match status" value="1"/>
</dbReference>
<dbReference type="EMBL" id="QEAP01000303">
    <property type="protein sequence ID" value="TPX69874.1"/>
    <property type="molecule type" value="Genomic_DNA"/>
</dbReference>
<comment type="caution">
    <text evidence="1">The sequence shown here is derived from an EMBL/GenBank/DDBJ whole genome shotgun (WGS) entry which is preliminary data.</text>
</comment>
<proteinExistence type="predicted"/>
<dbReference type="InterPro" id="IPR002110">
    <property type="entry name" value="Ankyrin_rpt"/>
</dbReference>
<evidence type="ECO:0000313" key="1">
    <source>
        <dbReference type="EMBL" id="TPX69874.1"/>
    </source>
</evidence>
<keyword evidence="2" id="KW-1185">Reference proteome</keyword>
<organism evidence="1 2">
    <name type="scientific">Chytriomyces confervae</name>
    <dbReference type="NCBI Taxonomy" id="246404"/>
    <lineage>
        <taxon>Eukaryota</taxon>
        <taxon>Fungi</taxon>
        <taxon>Fungi incertae sedis</taxon>
        <taxon>Chytridiomycota</taxon>
        <taxon>Chytridiomycota incertae sedis</taxon>
        <taxon>Chytridiomycetes</taxon>
        <taxon>Chytridiales</taxon>
        <taxon>Chytriomycetaceae</taxon>
        <taxon>Chytriomyces</taxon>
    </lineage>
</organism>
<protein>
    <submittedName>
        <fullName evidence="1">Uncharacterized protein</fullName>
    </submittedName>
</protein>
<dbReference type="InterPro" id="IPR036770">
    <property type="entry name" value="Ankyrin_rpt-contain_sf"/>
</dbReference>
<dbReference type="OrthoDB" id="20872at2759"/>
<accession>A0A507F179</accession>
<dbReference type="AlphaFoldDB" id="A0A507F179"/>
<name>A0A507F179_9FUNG</name>
<gene>
    <name evidence="1" type="ORF">CcCBS67573_g06732</name>
</gene>
<dbReference type="Proteomes" id="UP000320333">
    <property type="component" value="Unassembled WGS sequence"/>
</dbReference>
<sequence length="209" mass="23642">MAAKKQLPLGRMQRTSFPSGMSAMAVKEDYKNFQSHVNWDILRLLMAYKAAFLAEMLLFNPDRPPLTMLLTPAVVNFFITTASQNSKVDIEDLPILYWASVEAPLLFVEDLLRMSSRKYRNLDTCLVHAAECGHANSVSRLIESGADPSWNDNEALRLSFMLGHKDVVCALLNDLRTDPSAKSSKVLIAATQRRHHTVVRSVHQIFYFM</sequence>